<organism evidence="2 3">
    <name type="scientific">Candidatus Berkelbacteria bacterium CG08_land_8_20_14_0_20_39_8</name>
    <dbReference type="NCBI Taxonomy" id="1974511"/>
    <lineage>
        <taxon>Bacteria</taxon>
        <taxon>Candidatus Berkelbacteria</taxon>
    </lineage>
</organism>
<dbReference type="Pfam" id="PF20803">
    <property type="entry name" value="PaaX_M"/>
    <property type="match status" value="1"/>
</dbReference>
<protein>
    <recommendedName>
        <fullName evidence="1">Transcriptional repressor PaaX-like central Cas2-like domain-containing protein</fullName>
    </recommendedName>
</protein>
<dbReference type="EMBL" id="PEXI01000064">
    <property type="protein sequence ID" value="PIU24239.1"/>
    <property type="molecule type" value="Genomic_DNA"/>
</dbReference>
<evidence type="ECO:0000313" key="2">
    <source>
        <dbReference type="EMBL" id="PIU24239.1"/>
    </source>
</evidence>
<reference evidence="3" key="1">
    <citation type="submission" date="2017-09" db="EMBL/GenBank/DDBJ databases">
        <title>Depth-based differentiation of microbial function through sediment-hosted aquifers and enrichment of novel symbionts in the deep terrestrial subsurface.</title>
        <authorList>
            <person name="Probst A.J."/>
            <person name="Ladd B."/>
            <person name="Jarett J.K."/>
            <person name="Geller-Mcgrath D.E."/>
            <person name="Sieber C.M.K."/>
            <person name="Emerson J.B."/>
            <person name="Anantharaman K."/>
            <person name="Thomas B.C."/>
            <person name="Malmstrom R."/>
            <person name="Stieglmeier M."/>
            <person name="Klingl A."/>
            <person name="Woyke T."/>
            <person name="Ryan C.M."/>
            <person name="Banfield J.F."/>
        </authorList>
    </citation>
    <scope>NUCLEOTIDE SEQUENCE [LARGE SCALE GENOMIC DNA]</scope>
</reference>
<dbReference type="InterPro" id="IPR036390">
    <property type="entry name" value="WH_DNA-bd_sf"/>
</dbReference>
<dbReference type="Proteomes" id="UP000229896">
    <property type="component" value="Unassembled WGS sequence"/>
</dbReference>
<evidence type="ECO:0000259" key="1">
    <source>
        <dbReference type="Pfam" id="PF20803"/>
    </source>
</evidence>
<accession>A0A2M6YC29</accession>
<dbReference type="InterPro" id="IPR036388">
    <property type="entry name" value="WH-like_DNA-bd_sf"/>
</dbReference>
<dbReference type="AlphaFoldDB" id="A0A2M6YC29"/>
<dbReference type="SUPFAM" id="SSF46785">
    <property type="entry name" value="Winged helix' DNA-binding domain"/>
    <property type="match status" value="1"/>
</dbReference>
<proteinExistence type="predicted"/>
<sequence>MRDEQKEIIKLTTAKFAVGFFEITMSPFFKASNIYKQSTKKLLEQSRYDREEINQRISYLKRMGYIRSFIEKKERYLELTPKGIKKIAKWQYESLNIEEPSIWDGKWRVVIFDIPEKLRGFRDALRFKLYELNFYQIQKSVYVFPFPCTEEIKFITQKFGISKDVTIMISEIIQGEEKMIDYFLKKKILAKKILAISS</sequence>
<name>A0A2M6YC29_9BACT</name>
<gene>
    <name evidence="2" type="ORF">COT12_02030</name>
</gene>
<evidence type="ECO:0000313" key="3">
    <source>
        <dbReference type="Proteomes" id="UP000229896"/>
    </source>
</evidence>
<comment type="caution">
    <text evidence="2">The sequence shown here is derived from an EMBL/GenBank/DDBJ whole genome shotgun (WGS) entry which is preliminary data.</text>
</comment>
<dbReference type="Gene3D" id="1.10.10.10">
    <property type="entry name" value="Winged helix-like DNA-binding domain superfamily/Winged helix DNA-binding domain"/>
    <property type="match status" value="1"/>
</dbReference>
<dbReference type="Gene3D" id="3.30.70.2650">
    <property type="match status" value="1"/>
</dbReference>
<dbReference type="InterPro" id="IPR048846">
    <property type="entry name" value="PaaX-like_central"/>
</dbReference>
<feature type="domain" description="Transcriptional repressor PaaX-like central Cas2-like" evidence="1">
    <location>
        <begin position="103"/>
        <end position="177"/>
    </location>
</feature>